<proteinExistence type="inferred from homology"/>
<dbReference type="AlphaFoldDB" id="A0A9P5SS10"/>
<evidence type="ECO:0000256" key="13">
    <source>
        <dbReference type="ARBA" id="ARBA00023228"/>
    </source>
</evidence>
<evidence type="ECO:0000256" key="4">
    <source>
        <dbReference type="ARBA" id="ARBA00004300"/>
    </source>
</evidence>
<keyword evidence="13" id="KW-0458">Lysosome</keyword>
<keyword evidence="15" id="KW-0966">Cell projection</keyword>
<feature type="region of interest" description="Disordered" evidence="16">
    <location>
        <begin position="22"/>
        <end position="142"/>
    </location>
</feature>
<protein>
    <recommendedName>
        <fullName evidence="8">Folliculin</fullName>
    </recommendedName>
</protein>
<name>A0A9P5SS10_9FUNG</name>
<evidence type="ECO:0000256" key="5">
    <source>
        <dbReference type="ARBA" id="ARBA00004514"/>
    </source>
</evidence>
<evidence type="ECO:0000256" key="6">
    <source>
        <dbReference type="ARBA" id="ARBA00004656"/>
    </source>
</evidence>
<evidence type="ECO:0000256" key="2">
    <source>
        <dbReference type="ARBA" id="ARBA00004138"/>
    </source>
</evidence>
<dbReference type="Gene3D" id="1.10.10.1730">
    <property type="entry name" value="Folliculin"/>
    <property type="match status" value="1"/>
</dbReference>
<dbReference type="Pfam" id="PF11704">
    <property type="entry name" value="Folliculin"/>
    <property type="match status" value="1"/>
</dbReference>
<keyword evidence="19" id="KW-1185">Reference proteome</keyword>
<evidence type="ECO:0000256" key="15">
    <source>
        <dbReference type="ARBA" id="ARBA00023273"/>
    </source>
</evidence>
<evidence type="ECO:0000256" key="14">
    <source>
        <dbReference type="ARBA" id="ARBA00023242"/>
    </source>
</evidence>
<evidence type="ECO:0000256" key="10">
    <source>
        <dbReference type="ARBA" id="ARBA00022490"/>
    </source>
</evidence>
<evidence type="ECO:0000256" key="7">
    <source>
        <dbReference type="ARBA" id="ARBA00009987"/>
    </source>
</evidence>
<dbReference type="Proteomes" id="UP000696485">
    <property type="component" value="Unassembled WGS sequence"/>
</dbReference>
<feature type="compositionally biased region" description="Low complexity" evidence="16">
    <location>
        <begin position="29"/>
        <end position="90"/>
    </location>
</feature>
<comment type="caution">
    <text evidence="18">The sequence shown here is derived from an EMBL/GenBank/DDBJ whole genome shotgun (WGS) entry which is preliminary data.</text>
</comment>
<accession>A0A9P5SS10</accession>
<evidence type="ECO:0000256" key="8">
    <source>
        <dbReference type="ARBA" id="ARBA00021824"/>
    </source>
</evidence>
<sequence>MNALIALAVWCQPHGPVTILTTQHRRPVSSSSCTSSTSSTSSHSPNQSQSSGNGTTKLSTSTSTSTSTSATSLSPSHGTTSPSSSSLDDPINPQAQTLDHQKKSKRSPPQHSPGGGGGGGSCSSPISSRPSPTSNSGPCECQFSVPSGEKSLHSVDPTNSELSYISQPAPVDSSLFAPIRIACIRSLNAETYSGREGAVFFGDGVNGYVLSYMFTVYDAQSRGHRVKYTIMTMMTDRVYLVASMEYLISQFQVIASNLQSMANALYVPQQSPAARSMSYSSSHHRGSIMPENMPTKKGRPLTEVLAKPDIFVQLHAAFVSVLSNCGQRLTERHVQGRPMNDWYPFAAEDVEVALIETGDQEGPTTVDSLRELRRVLGPQKFNCLIWNSLVGNQVIIRGEEPRIVVEIVRSLEDVLPKECCTVILDSATYEQSYTCNILGLDRSVPIPPDMDPNDFILLDLCLTTFTRRPSATPSPTTVQNGDSKDQALVYQADWSSTSSRAPNGLASAMEKMALEEESHNNGPHSRPSIPGLLYSAGGGFQCQRRIYLLQAGEEPPDVLVDEKDQAQNHSTSPYYPLYIETINEILDLKLPKSIETKRLAVLREEWISKAKQFHNLYKAGCASDESVLSRFLVSMKVNRQDLKILRFFTRCARVTSHTQKYIQASG</sequence>
<organism evidence="18 19">
    <name type="scientific">Podila minutissima</name>
    <dbReference type="NCBI Taxonomy" id="64525"/>
    <lineage>
        <taxon>Eukaryota</taxon>
        <taxon>Fungi</taxon>
        <taxon>Fungi incertae sedis</taxon>
        <taxon>Mucoromycota</taxon>
        <taxon>Mortierellomycotina</taxon>
        <taxon>Mortierellomycetes</taxon>
        <taxon>Mortierellales</taxon>
        <taxon>Mortierellaceae</taxon>
        <taxon>Podila</taxon>
    </lineage>
</organism>
<dbReference type="PANTHER" id="PTHR31441">
    <property type="entry name" value="FOLLICULIN FAMILY MEMBER"/>
    <property type="match status" value="1"/>
</dbReference>
<dbReference type="InterPro" id="IPR037521">
    <property type="entry name" value="FLCN/SMCR8_DENN"/>
</dbReference>
<evidence type="ECO:0000259" key="17">
    <source>
        <dbReference type="PROSITE" id="PS51834"/>
    </source>
</evidence>
<keyword evidence="12" id="KW-0206">Cytoskeleton</keyword>
<dbReference type="GO" id="GO:0005829">
    <property type="term" value="C:cytosol"/>
    <property type="evidence" value="ECO:0007669"/>
    <property type="project" value="UniProtKB-SubCell"/>
</dbReference>
<evidence type="ECO:0000256" key="9">
    <source>
        <dbReference type="ARBA" id="ARBA00022468"/>
    </source>
</evidence>
<evidence type="ECO:0000256" key="1">
    <source>
        <dbReference type="ARBA" id="ARBA00004123"/>
    </source>
</evidence>
<gene>
    <name evidence="18" type="ORF">BG006_002819</name>
</gene>
<dbReference type="PROSITE" id="PS51834">
    <property type="entry name" value="DENN_FLCN_SMCR8"/>
    <property type="match status" value="1"/>
</dbReference>
<reference evidence="18" key="1">
    <citation type="journal article" date="2020" name="Fungal Divers.">
        <title>Resolving the Mortierellaceae phylogeny through synthesis of multi-gene phylogenetics and phylogenomics.</title>
        <authorList>
            <person name="Vandepol N."/>
            <person name="Liber J."/>
            <person name="Desiro A."/>
            <person name="Na H."/>
            <person name="Kennedy M."/>
            <person name="Barry K."/>
            <person name="Grigoriev I.V."/>
            <person name="Miller A.N."/>
            <person name="O'Donnell K."/>
            <person name="Stajich J.E."/>
            <person name="Bonito G."/>
        </authorList>
    </citation>
    <scope>NUCLEOTIDE SEQUENCE</scope>
    <source>
        <strain evidence="18">NVP1</strain>
    </source>
</reference>
<keyword evidence="11" id="KW-0472">Membrane</keyword>
<feature type="domain" description="UDENN FLCN/SMCR8-type" evidence="17">
    <location>
        <begin position="143"/>
        <end position="666"/>
    </location>
</feature>
<dbReference type="GO" id="GO:0005929">
    <property type="term" value="C:cilium"/>
    <property type="evidence" value="ECO:0007669"/>
    <property type="project" value="UniProtKB-SubCell"/>
</dbReference>
<dbReference type="GO" id="GO:0005096">
    <property type="term" value="F:GTPase activator activity"/>
    <property type="evidence" value="ECO:0007669"/>
    <property type="project" value="UniProtKB-KW"/>
</dbReference>
<feature type="compositionally biased region" description="Low complexity" evidence="16">
    <location>
        <begin position="122"/>
        <end position="138"/>
    </location>
</feature>
<dbReference type="GO" id="GO:0005819">
    <property type="term" value="C:spindle"/>
    <property type="evidence" value="ECO:0007669"/>
    <property type="project" value="UniProtKB-SubCell"/>
</dbReference>
<evidence type="ECO:0000256" key="16">
    <source>
        <dbReference type="SAM" id="MobiDB-lite"/>
    </source>
</evidence>
<comment type="subcellular location">
    <subcellularLocation>
        <location evidence="2">Cell projection</location>
        <location evidence="2">Cilium</location>
    </subcellularLocation>
    <subcellularLocation>
        <location evidence="4">Cytoplasm</location>
        <location evidence="4">Cytoskeleton</location>
        <location evidence="4">Microtubule organizing center</location>
        <location evidence="4">Centrosome</location>
    </subcellularLocation>
    <subcellularLocation>
        <location evidence="3">Cytoplasm</location>
        <location evidence="3">Cytoskeleton</location>
        <location evidence="3">Spindle</location>
    </subcellularLocation>
    <subcellularLocation>
        <location evidence="5">Cytoplasm</location>
        <location evidence="5">Cytosol</location>
    </subcellularLocation>
    <subcellularLocation>
        <location evidence="6">Lysosome membrane</location>
    </subcellularLocation>
    <subcellularLocation>
        <location evidence="1">Nucleus</location>
    </subcellularLocation>
</comment>
<dbReference type="GO" id="GO:1904263">
    <property type="term" value="P:positive regulation of TORC1 signaling"/>
    <property type="evidence" value="ECO:0007669"/>
    <property type="project" value="TreeGrafter"/>
</dbReference>
<evidence type="ECO:0000256" key="12">
    <source>
        <dbReference type="ARBA" id="ARBA00023212"/>
    </source>
</evidence>
<dbReference type="InterPro" id="IPR044886">
    <property type="entry name" value="FLCN_DENN_C_sf"/>
</dbReference>
<dbReference type="InterPro" id="IPR021713">
    <property type="entry name" value="Folliculin"/>
</dbReference>
<keyword evidence="9" id="KW-0343">GTPase activation</keyword>
<evidence type="ECO:0000256" key="11">
    <source>
        <dbReference type="ARBA" id="ARBA00023136"/>
    </source>
</evidence>
<keyword evidence="10" id="KW-0963">Cytoplasm</keyword>
<evidence type="ECO:0000256" key="3">
    <source>
        <dbReference type="ARBA" id="ARBA00004186"/>
    </source>
</evidence>
<dbReference type="PANTHER" id="PTHR31441:SF2">
    <property type="entry name" value="FOLLICULIN"/>
    <property type="match status" value="1"/>
</dbReference>
<dbReference type="Pfam" id="PF16692">
    <property type="entry name" value="Folliculin_C"/>
    <property type="match status" value="2"/>
</dbReference>
<comment type="similarity">
    <text evidence="7">Belongs to the folliculin family.</text>
</comment>
<evidence type="ECO:0000313" key="18">
    <source>
        <dbReference type="EMBL" id="KAF9334028.1"/>
    </source>
</evidence>
<dbReference type="InterPro" id="IPR037520">
    <property type="entry name" value="Folliculin/SMCR8_longin"/>
</dbReference>
<dbReference type="EMBL" id="JAAAUY010000170">
    <property type="protein sequence ID" value="KAF9334028.1"/>
    <property type="molecule type" value="Genomic_DNA"/>
</dbReference>
<keyword evidence="14" id="KW-0539">Nucleus</keyword>
<dbReference type="GO" id="GO:0005634">
    <property type="term" value="C:nucleus"/>
    <property type="evidence" value="ECO:0007669"/>
    <property type="project" value="UniProtKB-SubCell"/>
</dbReference>
<dbReference type="InterPro" id="IPR032035">
    <property type="entry name" value="Folliculin_DENN"/>
</dbReference>
<evidence type="ECO:0000313" key="19">
    <source>
        <dbReference type="Proteomes" id="UP000696485"/>
    </source>
</evidence>
<dbReference type="Gene3D" id="3.40.50.12430">
    <property type="match status" value="1"/>
</dbReference>